<comment type="caution">
    <text evidence="2">The sequence shown here is derived from an EMBL/GenBank/DDBJ whole genome shotgun (WGS) entry which is preliminary data.</text>
</comment>
<evidence type="ECO:0000313" key="2">
    <source>
        <dbReference type="EMBL" id="KAL3390811.1"/>
    </source>
</evidence>
<evidence type="ECO:0000256" key="1">
    <source>
        <dbReference type="SAM" id="MobiDB-lite"/>
    </source>
</evidence>
<dbReference type="EMBL" id="JBJJXI010000115">
    <property type="protein sequence ID" value="KAL3390811.1"/>
    <property type="molecule type" value="Genomic_DNA"/>
</dbReference>
<gene>
    <name evidence="2" type="ORF">TKK_014381</name>
</gene>
<proteinExistence type="predicted"/>
<name>A0ABD2WCZ6_9HYME</name>
<accession>A0ABD2WCZ6</accession>
<reference evidence="2 3" key="1">
    <citation type="journal article" date="2024" name="bioRxiv">
        <title>A reference genome for Trichogramma kaykai: A tiny desert-dwelling parasitoid wasp with competing sex-ratio distorters.</title>
        <authorList>
            <person name="Culotta J."/>
            <person name="Lindsey A.R."/>
        </authorList>
    </citation>
    <scope>NUCLEOTIDE SEQUENCE [LARGE SCALE GENOMIC DNA]</scope>
    <source>
        <strain evidence="2 3">KSX58</strain>
    </source>
</reference>
<sequence length="120" mass="13916">MSERIQRKDEPIQQYFHNKVKLCVDLRLSTEEMKEQVLVGLWSRDLFNAMSARTHADVDTLLHDMLDYEYRVRQRQECMRTMQSSSNSSSKKQQSGSVDRSSAEKKGITDGRSGQIANEE</sequence>
<dbReference type="Proteomes" id="UP001627154">
    <property type="component" value="Unassembled WGS sequence"/>
</dbReference>
<organism evidence="2 3">
    <name type="scientific">Trichogramma kaykai</name>
    <dbReference type="NCBI Taxonomy" id="54128"/>
    <lineage>
        <taxon>Eukaryota</taxon>
        <taxon>Metazoa</taxon>
        <taxon>Ecdysozoa</taxon>
        <taxon>Arthropoda</taxon>
        <taxon>Hexapoda</taxon>
        <taxon>Insecta</taxon>
        <taxon>Pterygota</taxon>
        <taxon>Neoptera</taxon>
        <taxon>Endopterygota</taxon>
        <taxon>Hymenoptera</taxon>
        <taxon>Apocrita</taxon>
        <taxon>Proctotrupomorpha</taxon>
        <taxon>Chalcidoidea</taxon>
        <taxon>Trichogrammatidae</taxon>
        <taxon>Trichogramma</taxon>
    </lineage>
</organism>
<feature type="compositionally biased region" description="Low complexity" evidence="1">
    <location>
        <begin position="83"/>
        <end position="97"/>
    </location>
</feature>
<evidence type="ECO:0000313" key="3">
    <source>
        <dbReference type="Proteomes" id="UP001627154"/>
    </source>
</evidence>
<dbReference type="AlphaFoldDB" id="A0ABD2WCZ6"/>
<keyword evidence="3" id="KW-1185">Reference proteome</keyword>
<protein>
    <submittedName>
        <fullName evidence="2">Uncharacterized protein</fullName>
    </submittedName>
</protein>
<feature type="region of interest" description="Disordered" evidence="1">
    <location>
        <begin position="77"/>
        <end position="120"/>
    </location>
</feature>